<accession>A0A5B7WVK9</accession>
<dbReference type="RefSeq" id="WP_138926263.1">
    <property type="nucleotide sequence ID" value="NZ_CP034412.1"/>
</dbReference>
<reference evidence="1 2" key="1">
    <citation type="submission" date="2018-12" db="EMBL/GenBank/DDBJ databases">
        <title>Complete Genome Sequence of Glutamicibacter creatinolyticus strain LGCM259,isolated from an abscess of a 12-year-old mare in Italy.</title>
        <authorList>
            <person name="Santos R.G."/>
            <person name="Silva A.L."/>
            <person name="Seyffert N."/>
            <person name="Castro T.L.P."/>
            <person name="Attili A.R."/>
            <person name="Rifici C."/>
            <person name="Mazzullo G."/>
            <person name="Brenig B."/>
            <person name="Venanzi F."/>
            <person name="Azevedo V."/>
        </authorList>
    </citation>
    <scope>NUCLEOTIDE SEQUENCE [LARGE SCALE GENOMIC DNA]</scope>
    <source>
        <strain evidence="1 2">LGCM 259</strain>
    </source>
</reference>
<proteinExistence type="predicted"/>
<gene>
    <name evidence="1" type="ORF">GcLGCM259_1509</name>
</gene>
<evidence type="ECO:0000313" key="2">
    <source>
        <dbReference type="Proteomes" id="UP000307000"/>
    </source>
</evidence>
<keyword evidence="2" id="KW-1185">Reference proteome</keyword>
<dbReference type="Proteomes" id="UP000307000">
    <property type="component" value="Chromosome"/>
</dbReference>
<protein>
    <recommendedName>
        <fullName evidence="3">AbiEi antitoxin C-terminal domain-containing protein</fullName>
    </recommendedName>
</protein>
<organism evidence="1 2">
    <name type="scientific">Glutamicibacter creatinolyticus</name>
    <dbReference type="NCBI Taxonomy" id="162496"/>
    <lineage>
        <taxon>Bacteria</taxon>
        <taxon>Bacillati</taxon>
        <taxon>Actinomycetota</taxon>
        <taxon>Actinomycetes</taxon>
        <taxon>Micrococcales</taxon>
        <taxon>Micrococcaceae</taxon>
        <taxon>Glutamicibacter</taxon>
    </lineage>
</organism>
<dbReference type="EMBL" id="CP034412">
    <property type="protein sequence ID" value="QCY47240.1"/>
    <property type="molecule type" value="Genomic_DNA"/>
</dbReference>
<evidence type="ECO:0008006" key="3">
    <source>
        <dbReference type="Google" id="ProtNLM"/>
    </source>
</evidence>
<dbReference type="KEGG" id="gcr:GcLGCM259_1509"/>
<dbReference type="AlphaFoldDB" id="A0A5B7WVK9"/>
<name>A0A5B7WVK9_9MICC</name>
<evidence type="ECO:0000313" key="1">
    <source>
        <dbReference type="EMBL" id="QCY47240.1"/>
    </source>
</evidence>
<sequence length="201" mass="22573">MEKTTRQRPTALRIPEDLFVIGQPFTRNELGAMVSRGYLRETLPGHYLDVSHRYDASVRAQIAHFVAGRRLRPGEVFCRSAAGWIHGLVPSPTSMGISSPVYRRPVPSSFGLPYEFMQLQLEPDEVLVRGPVPVTSLLRTVCDMACHDPLPIVVEALDRIQRLQDPYLHLQAVLQRLNRMPGSSPVQRGLRLVESMQPQAA</sequence>